<keyword evidence="5 7" id="KW-1133">Transmembrane helix</keyword>
<organism evidence="8 9">
    <name type="scientific">Acidipila rosea</name>
    <dbReference type="NCBI Taxonomy" id="768535"/>
    <lineage>
        <taxon>Bacteria</taxon>
        <taxon>Pseudomonadati</taxon>
        <taxon>Acidobacteriota</taxon>
        <taxon>Terriglobia</taxon>
        <taxon>Terriglobales</taxon>
        <taxon>Acidobacteriaceae</taxon>
        <taxon>Acidipila</taxon>
    </lineage>
</organism>
<dbReference type="PANTHER" id="PTHR33508">
    <property type="entry name" value="UPF0056 MEMBRANE PROTEIN YHCE"/>
    <property type="match status" value="1"/>
</dbReference>
<feature type="transmembrane region" description="Helical" evidence="7">
    <location>
        <begin position="44"/>
        <end position="66"/>
    </location>
</feature>
<feature type="transmembrane region" description="Helical" evidence="7">
    <location>
        <begin position="6"/>
        <end position="32"/>
    </location>
</feature>
<name>A0A4R1L388_9BACT</name>
<evidence type="ECO:0000256" key="7">
    <source>
        <dbReference type="RuleBase" id="RU362048"/>
    </source>
</evidence>
<gene>
    <name evidence="8" type="ORF">C7378_2796</name>
</gene>
<comment type="subcellular location">
    <subcellularLocation>
        <location evidence="1 7">Cell membrane</location>
        <topology evidence="1 7">Multi-pass membrane protein</topology>
    </subcellularLocation>
</comment>
<dbReference type="EMBL" id="SMGK01000005">
    <property type="protein sequence ID" value="TCK71517.1"/>
    <property type="molecule type" value="Genomic_DNA"/>
</dbReference>
<proteinExistence type="inferred from homology"/>
<comment type="caution">
    <text evidence="8">The sequence shown here is derived from an EMBL/GenBank/DDBJ whole genome shotgun (WGS) entry which is preliminary data.</text>
</comment>
<keyword evidence="6 7" id="KW-0472">Membrane</keyword>
<dbReference type="GO" id="GO:0005886">
    <property type="term" value="C:plasma membrane"/>
    <property type="evidence" value="ECO:0007669"/>
    <property type="project" value="UniProtKB-SubCell"/>
</dbReference>
<evidence type="ECO:0000256" key="3">
    <source>
        <dbReference type="ARBA" id="ARBA00022475"/>
    </source>
</evidence>
<comment type="similarity">
    <text evidence="2 7">Belongs to the UPF0056 (MarC) family.</text>
</comment>
<evidence type="ECO:0000313" key="8">
    <source>
        <dbReference type="EMBL" id="TCK71517.1"/>
    </source>
</evidence>
<dbReference type="Pfam" id="PF01914">
    <property type="entry name" value="MarC"/>
    <property type="match status" value="1"/>
</dbReference>
<evidence type="ECO:0000256" key="1">
    <source>
        <dbReference type="ARBA" id="ARBA00004651"/>
    </source>
</evidence>
<dbReference type="PANTHER" id="PTHR33508:SF1">
    <property type="entry name" value="UPF0056 MEMBRANE PROTEIN YHCE"/>
    <property type="match status" value="1"/>
</dbReference>
<evidence type="ECO:0000256" key="5">
    <source>
        <dbReference type="ARBA" id="ARBA00022989"/>
    </source>
</evidence>
<evidence type="ECO:0000256" key="2">
    <source>
        <dbReference type="ARBA" id="ARBA00009784"/>
    </source>
</evidence>
<dbReference type="RefSeq" id="WP_131997919.1">
    <property type="nucleotide sequence ID" value="NZ_SMGK01000005.1"/>
</dbReference>
<reference evidence="8 9" key="1">
    <citation type="submission" date="2019-03" db="EMBL/GenBank/DDBJ databases">
        <title>Genomic Encyclopedia of Type Strains, Phase IV (KMG-IV): sequencing the most valuable type-strain genomes for metagenomic binning, comparative biology and taxonomic classification.</title>
        <authorList>
            <person name="Goeker M."/>
        </authorList>
    </citation>
    <scope>NUCLEOTIDE SEQUENCE [LARGE SCALE GENOMIC DNA]</scope>
    <source>
        <strain evidence="8 9">DSM 103428</strain>
    </source>
</reference>
<protein>
    <recommendedName>
        <fullName evidence="7">UPF0056 membrane protein</fullName>
    </recommendedName>
</protein>
<keyword evidence="3" id="KW-1003">Cell membrane</keyword>
<keyword evidence="4 7" id="KW-0812">Transmembrane</keyword>
<dbReference type="Proteomes" id="UP000295210">
    <property type="component" value="Unassembled WGS sequence"/>
</dbReference>
<dbReference type="OrthoDB" id="21094at2"/>
<feature type="transmembrane region" description="Helical" evidence="7">
    <location>
        <begin position="122"/>
        <end position="143"/>
    </location>
</feature>
<evidence type="ECO:0000256" key="4">
    <source>
        <dbReference type="ARBA" id="ARBA00022692"/>
    </source>
</evidence>
<dbReference type="AlphaFoldDB" id="A0A4R1L388"/>
<evidence type="ECO:0000313" key="9">
    <source>
        <dbReference type="Proteomes" id="UP000295210"/>
    </source>
</evidence>
<accession>A0A4R1L388</accession>
<feature type="transmembrane region" description="Helical" evidence="7">
    <location>
        <begin position="193"/>
        <end position="211"/>
    </location>
</feature>
<dbReference type="NCBIfam" id="TIGR00427">
    <property type="entry name" value="NAAT family transporter"/>
    <property type="match status" value="1"/>
</dbReference>
<dbReference type="InterPro" id="IPR002771">
    <property type="entry name" value="Multi_antbiot-R_MarC"/>
</dbReference>
<feature type="transmembrane region" description="Helical" evidence="7">
    <location>
        <begin position="72"/>
        <end position="93"/>
    </location>
</feature>
<feature type="transmembrane region" description="Helical" evidence="7">
    <location>
        <begin position="155"/>
        <end position="181"/>
    </location>
</feature>
<evidence type="ECO:0000256" key="6">
    <source>
        <dbReference type="ARBA" id="ARBA00023136"/>
    </source>
</evidence>
<sequence length="225" mass="24313">MIRLVWTYLGIAFSALLPLVNPLGSALVFYGLIGSAPPEVYRRLARKIAVNTVIFLLIIELIGAALLEFFGVSLPIVEVAGGLVLAAMGWSLLNGKDSGAKQQEEKEDQAHASYANLDQQTFYPLTFPVTAGPGCIVIMLTLTAHASAHPLVRNLLAHLGILLAVVILCVFVYFAYAYAPLITRKISPQTAHGILRVIAFLLLCIGVQIAWNGVSSLMLTLIKHH</sequence>
<keyword evidence="9" id="KW-1185">Reference proteome</keyword>